<feature type="compositionally biased region" description="Polar residues" evidence="2">
    <location>
        <begin position="270"/>
        <end position="285"/>
    </location>
</feature>
<proteinExistence type="predicted"/>
<accession>A0A2K3DK82</accession>
<gene>
    <name evidence="3" type="ORF">CHLRE_07g336300v5</name>
</gene>
<dbReference type="ExpressionAtlas" id="A0A2K3DK82">
    <property type="expression patterns" value="baseline and differential"/>
</dbReference>
<sequence length="291" mass="31239">MNPAEYLAYLCSRLEVSDNEIEHKETELKATLRELREKPEDAVLLAERDRLVEALAVLNARRRNLEDKLPGVGTIGGDAGAAAGLDVGSAARAGPSASQGAETAVGAGSLPAAPGQSLGGTADAGYFADILSSALYGMTFTLYDGVDVAMRLVSHARANGFRGEVRHVSTLRSDFTLLLDTDDEASKQTFKRFVKWLATQVPVRAPGAQANTAFAKAAEEDAARVEVTSDPFNPLTRDRELLDMYNQGPLTVYATTEVRRALQKANTAAEQWERLSQSSLGTSRVSRSHAE</sequence>
<feature type="region of interest" description="Disordered" evidence="2">
    <location>
        <begin position="270"/>
        <end position="291"/>
    </location>
</feature>
<evidence type="ECO:0000313" key="3">
    <source>
        <dbReference type="EMBL" id="PNW80942.1"/>
    </source>
</evidence>
<evidence type="ECO:0000256" key="1">
    <source>
        <dbReference type="SAM" id="Coils"/>
    </source>
</evidence>
<dbReference type="KEGG" id="cre:CHLRE_07g336300v5"/>
<dbReference type="Proteomes" id="UP000006906">
    <property type="component" value="Chromosome 7"/>
</dbReference>
<evidence type="ECO:0000313" key="4">
    <source>
        <dbReference type="Proteomes" id="UP000006906"/>
    </source>
</evidence>
<dbReference type="InParanoid" id="A0A2K3DK82"/>
<reference evidence="3 4" key="1">
    <citation type="journal article" date="2007" name="Science">
        <title>The Chlamydomonas genome reveals the evolution of key animal and plant functions.</title>
        <authorList>
            <person name="Merchant S.S."/>
            <person name="Prochnik S.E."/>
            <person name="Vallon O."/>
            <person name="Harris E.H."/>
            <person name="Karpowicz S.J."/>
            <person name="Witman G.B."/>
            <person name="Terry A."/>
            <person name="Salamov A."/>
            <person name="Fritz-Laylin L.K."/>
            <person name="Marechal-Drouard L."/>
            <person name="Marshall W.F."/>
            <person name="Qu L.H."/>
            <person name="Nelson D.R."/>
            <person name="Sanderfoot A.A."/>
            <person name="Spalding M.H."/>
            <person name="Kapitonov V.V."/>
            <person name="Ren Q."/>
            <person name="Ferris P."/>
            <person name="Lindquist E."/>
            <person name="Shapiro H."/>
            <person name="Lucas S.M."/>
            <person name="Grimwood J."/>
            <person name="Schmutz J."/>
            <person name="Cardol P."/>
            <person name="Cerutti H."/>
            <person name="Chanfreau G."/>
            <person name="Chen C.L."/>
            <person name="Cognat V."/>
            <person name="Croft M.T."/>
            <person name="Dent R."/>
            <person name="Dutcher S."/>
            <person name="Fernandez E."/>
            <person name="Fukuzawa H."/>
            <person name="Gonzalez-Ballester D."/>
            <person name="Gonzalez-Halphen D."/>
            <person name="Hallmann A."/>
            <person name="Hanikenne M."/>
            <person name="Hippler M."/>
            <person name="Inwood W."/>
            <person name="Jabbari K."/>
            <person name="Kalanon M."/>
            <person name="Kuras R."/>
            <person name="Lefebvre P.A."/>
            <person name="Lemaire S.D."/>
            <person name="Lobanov A.V."/>
            <person name="Lohr M."/>
            <person name="Manuell A."/>
            <person name="Meier I."/>
            <person name="Mets L."/>
            <person name="Mittag M."/>
            <person name="Mittelmeier T."/>
            <person name="Moroney J.V."/>
            <person name="Moseley J."/>
            <person name="Napoli C."/>
            <person name="Nedelcu A.M."/>
            <person name="Niyogi K."/>
            <person name="Novoselov S.V."/>
            <person name="Paulsen I.T."/>
            <person name="Pazour G."/>
            <person name="Purton S."/>
            <person name="Ral J.P."/>
            <person name="Riano-Pachon D.M."/>
            <person name="Riekhof W."/>
            <person name="Rymarquis L."/>
            <person name="Schroda M."/>
            <person name="Stern D."/>
            <person name="Umen J."/>
            <person name="Willows R."/>
            <person name="Wilson N."/>
            <person name="Zimmer S.L."/>
            <person name="Allmer J."/>
            <person name="Balk J."/>
            <person name="Bisova K."/>
            <person name="Chen C.J."/>
            <person name="Elias M."/>
            <person name="Gendler K."/>
            <person name="Hauser C."/>
            <person name="Lamb M.R."/>
            <person name="Ledford H."/>
            <person name="Long J.C."/>
            <person name="Minagawa J."/>
            <person name="Page M.D."/>
            <person name="Pan J."/>
            <person name="Pootakham W."/>
            <person name="Roje S."/>
            <person name="Rose A."/>
            <person name="Stahlberg E."/>
            <person name="Terauchi A.M."/>
            <person name="Yang P."/>
            <person name="Ball S."/>
            <person name="Bowler C."/>
            <person name="Dieckmann C.L."/>
            <person name="Gladyshev V.N."/>
            <person name="Green P."/>
            <person name="Jorgensen R."/>
            <person name="Mayfield S."/>
            <person name="Mueller-Roeber B."/>
            <person name="Rajamani S."/>
            <person name="Sayre R.T."/>
            <person name="Brokstein P."/>
            <person name="Dubchak I."/>
            <person name="Goodstein D."/>
            <person name="Hornick L."/>
            <person name="Huang Y.W."/>
            <person name="Jhaveri J."/>
            <person name="Luo Y."/>
            <person name="Martinez D."/>
            <person name="Ngau W.C."/>
            <person name="Otillar B."/>
            <person name="Poliakov A."/>
            <person name="Porter A."/>
            <person name="Szajkowski L."/>
            <person name="Werner G."/>
            <person name="Zhou K."/>
            <person name="Grigoriev I.V."/>
            <person name="Rokhsar D.S."/>
            <person name="Grossman A.R."/>
        </authorList>
    </citation>
    <scope>NUCLEOTIDE SEQUENCE [LARGE SCALE GENOMIC DNA]</scope>
    <source>
        <strain evidence="4">CC-503</strain>
    </source>
</reference>
<dbReference type="Gramene" id="PNW80942">
    <property type="protein sequence ID" value="PNW80942"/>
    <property type="gene ID" value="CHLRE_07g336300v5"/>
</dbReference>
<name>A0A2K3DK82_CHLRE</name>
<keyword evidence="1" id="KW-0175">Coiled coil</keyword>
<evidence type="ECO:0000256" key="2">
    <source>
        <dbReference type="SAM" id="MobiDB-lite"/>
    </source>
</evidence>
<dbReference type="OrthoDB" id="539768at2759"/>
<keyword evidence="4" id="KW-1185">Reference proteome</keyword>
<dbReference type="AlphaFoldDB" id="A0A2K3DK82"/>
<dbReference type="EMBL" id="CM008968">
    <property type="protein sequence ID" value="PNW80942.1"/>
    <property type="molecule type" value="Genomic_DNA"/>
</dbReference>
<dbReference type="GeneID" id="5725632"/>
<organism evidence="3 4">
    <name type="scientific">Chlamydomonas reinhardtii</name>
    <name type="common">Chlamydomonas smithii</name>
    <dbReference type="NCBI Taxonomy" id="3055"/>
    <lineage>
        <taxon>Eukaryota</taxon>
        <taxon>Viridiplantae</taxon>
        <taxon>Chlorophyta</taxon>
        <taxon>core chlorophytes</taxon>
        <taxon>Chlorophyceae</taxon>
        <taxon>CS clade</taxon>
        <taxon>Chlamydomonadales</taxon>
        <taxon>Chlamydomonadaceae</taxon>
        <taxon>Chlamydomonas</taxon>
    </lineage>
</organism>
<feature type="coiled-coil region" evidence="1">
    <location>
        <begin position="14"/>
        <end position="68"/>
    </location>
</feature>
<dbReference type="RefSeq" id="XP_042922838.1">
    <property type="nucleotide sequence ID" value="XM_043064270.1"/>
</dbReference>
<protein>
    <submittedName>
        <fullName evidence="3">Uncharacterized protein</fullName>
    </submittedName>
</protein>